<feature type="compositionally biased region" description="Low complexity" evidence="1">
    <location>
        <begin position="954"/>
        <end position="973"/>
    </location>
</feature>
<reference evidence="2 3" key="1">
    <citation type="journal article" date="2018" name="PLoS ONE">
        <title>The draft genome of Kipferlia bialata reveals reductive genome evolution in fornicate parasites.</title>
        <authorList>
            <person name="Tanifuji G."/>
            <person name="Takabayashi S."/>
            <person name="Kume K."/>
            <person name="Takagi M."/>
            <person name="Nakayama T."/>
            <person name="Kamikawa R."/>
            <person name="Inagaki Y."/>
            <person name="Hashimoto T."/>
        </authorList>
    </citation>
    <scope>NUCLEOTIDE SEQUENCE [LARGE SCALE GENOMIC DNA]</scope>
    <source>
        <strain evidence="2">NY0173</strain>
    </source>
</reference>
<feature type="compositionally biased region" description="Low complexity" evidence="1">
    <location>
        <begin position="757"/>
        <end position="770"/>
    </location>
</feature>
<dbReference type="Proteomes" id="UP000265618">
    <property type="component" value="Unassembled WGS sequence"/>
</dbReference>
<feature type="region of interest" description="Disordered" evidence="1">
    <location>
        <begin position="862"/>
        <end position="981"/>
    </location>
</feature>
<dbReference type="EMBL" id="BDIP01000126">
    <property type="protein sequence ID" value="GIQ80221.1"/>
    <property type="molecule type" value="Genomic_DNA"/>
</dbReference>
<feature type="region of interest" description="Disordered" evidence="1">
    <location>
        <begin position="815"/>
        <end position="850"/>
    </location>
</feature>
<feature type="compositionally biased region" description="Polar residues" evidence="1">
    <location>
        <begin position="1053"/>
        <end position="1066"/>
    </location>
</feature>
<feature type="region of interest" description="Disordered" evidence="1">
    <location>
        <begin position="1041"/>
        <end position="1084"/>
    </location>
</feature>
<feature type="compositionally biased region" description="Low complexity" evidence="1">
    <location>
        <begin position="909"/>
        <end position="940"/>
    </location>
</feature>
<comment type="caution">
    <text evidence="2">The sequence shown here is derived from an EMBL/GenBank/DDBJ whole genome shotgun (WGS) entry which is preliminary data.</text>
</comment>
<feature type="compositionally biased region" description="Polar residues" evidence="1">
    <location>
        <begin position="316"/>
        <end position="326"/>
    </location>
</feature>
<feature type="compositionally biased region" description="Polar residues" evidence="1">
    <location>
        <begin position="528"/>
        <end position="542"/>
    </location>
</feature>
<evidence type="ECO:0000256" key="1">
    <source>
        <dbReference type="SAM" id="MobiDB-lite"/>
    </source>
</evidence>
<feature type="region of interest" description="Disordered" evidence="1">
    <location>
        <begin position="312"/>
        <end position="350"/>
    </location>
</feature>
<feature type="region of interest" description="Disordered" evidence="1">
    <location>
        <begin position="528"/>
        <end position="770"/>
    </location>
</feature>
<protein>
    <submittedName>
        <fullName evidence="2">Uncharacterized protein</fullName>
    </submittedName>
</protein>
<name>A0A9K3CN87_9EUKA</name>
<keyword evidence="3" id="KW-1185">Reference proteome</keyword>
<evidence type="ECO:0000313" key="3">
    <source>
        <dbReference type="Proteomes" id="UP000265618"/>
    </source>
</evidence>
<accession>A0A9K3CN87</accession>
<evidence type="ECO:0000313" key="2">
    <source>
        <dbReference type="EMBL" id="GIQ80221.1"/>
    </source>
</evidence>
<organism evidence="2 3">
    <name type="scientific">Kipferlia bialata</name>
    <dbReference type="NCBI Taxonomy" id="797122"/>
    <lineage>
        <taxon>Eukaryota</taxon>
        <taxon>Metamonada</taxon>
        <taxon>Carpediemonas-like organisms</taxon>
        <taxon>Kipferlia</taxon>
    </lineage>
</organism>
<feature type="compositionally biased region" description="Gly residues" evidence="1">
    <location>
        <begin position="941"/>
        <end position="953"/>
    </location>
</feature>
<feature type="compositionally biased region" description="Basic and acidic residues" evidence="1">
    <location>
        <begin position="732"/>
        <end position="742"/>
    </location>
</feature>
<dbReference type="AlphaFoldDB" id="A0A9K3CN87"/>
<feature type="compositionally biased region" description="Basic and acidic residues" evidence="1">
    <location>
        <begin position="707"/>
        <end position="717"/>
    </location>
</feature>
<gene>
    <name evidence="2" type="ORF">KIPB_000983</name>
</gene>
<feature type="compositionally biased region" description="Low complexity" evidence="1">
    <location>
        <begin position="837"/>
        <end position="850"/>
    </location>
</feature>
<proteinExistence type="predicted"/>
<feature type="region of interest" description="Disordered" evidence="1">
    <location>
        <begin position="429"/>
        <end position="499"/>
    </location>
</feature>
<sequence length="1084" mass="105700">MCTMRLACLPEARELAAESETLIAAHPVSPYVSCAFEASLGMLTVEGLKQPLLDARKRSENGDYTALEADEVSVTASGCIQSLGATPAGAVFIVGQDLYAAKFGSASPSQVTAVGAGSRVVQLSETYKVSSGLVTCVVHTPEQSGLDLVVCTEGGAVSLQHVPSLPGFPTPSLAKYPTALMLPHSKGLFAAPMSPPGDYDYMIPLLQYSASSKGLEEIEERQVVEEYDCDVPAPSIAGIMALDADEDDFPEEPEDFLPSCCGVTTLSLPPSLFGKDGEDSPCDVLFTASTGTQEVMIHAFFYDSPSTPAVHPVQVSGPSATPTPASVQPKPAAPSASETPKSAFAGFGTPTGGLAPAPPAAFGAFSAGPKKAGGFGGFGGFFSDAKASPSTAQPTGFGGFGKSQGTSAAKPAAVSGFGVQSDPAPTSGFGGFPPASTASTGSGFGVPDTGSTSAPSSGFGGFGVPSQTATPSHRPSFNVVFGGTPAAADTTDADKEGTTSSGFSGFGSFGSGAAPGFGSTPSKSVFGVSTGTDVTPAGQQVSKDSKDSTRGQTEVDEIDETAQPRAFSQSLSPAVSRPSFGESGAGGGRLSPVLPSVKQSDVEQSDVEHGDVSDEESETATLESSPSPPLSPTEGGPTGSFGGDKTSIFGFGAGESAPKAESDKPATGFGGFGASSFGAKPAETDAADKPATGFGGFPSSSFGVKPVESKPADKKPDAGGFPPMSSFGVKPVESKPADKKPDAGGFPPMSSFQAPQATPAPSGAASFGGAAAAPAATGFGATAAQPTQSAPATGFGTTTTGFGATTTSTAAQGGGATGFGVSTPAKPGASGWGSSSGWGQTTTATASPAAAAPAPAAFGVAPAPPAPSASTSTFGQAAPKETPKASGWGSSSGWGTNLGGKATPAASTPSGWGASPVAAPAPAKPATGTTGFGAPTTTATGGWGSSSGWGGTTTGTPAAGTPAAPAGFGVAPTSQAPAASGGALAPFKPTTSFGAPTTGTPSAGSFSGFGGFGNKPTGTAAPLSAQTQPATQAPAGFGTPSTFGGFGQPGVAPTSNPFNSLGNTFGQGADSGGLQFKKSSFGGM</sequence>